<keyword evidence="1" id="KW-0560">Oxidoreductase</keyword>
<reference evidence="3 4" key="1">
    <citation type="submission" date="2020-12" db="EMBL/GenBank/DDBJ databases">
        <title>Microbacterium sp. HY060.</title>
        <authorList>
            <person name="Zhou J."/>
        </authorList>
    </citation>
    <scope>NUCLEOTIDE SEQUENCE [LARGE SCALE GENOMIC DNA]</scope>
    <source>
        <strain evidence="3 4">HY60</strain>
    </source>
</reference>
<evidence type="ECO:0000313" key="3">
    <source>
        <dbReference type="EMBL" id="QPZ38518.1"/>
    </source>
</evidence>
<dbReference type="PANTHER" id="PTHR14239">
    <property type="entry name" value="DUDULIN-RELATED"/>
    <property type="match status" value="1"/>
</dbReference>
<dbReference type="Pfam" id="PF03807">
    <property type="entry name" value="F420_oxidored"/>
    <property type="match status" value="1"/>
</dbReference>
<evidence type="ECO:0000313" key="4">
    <source>
        <dbReference type="Proteomes" id="UP000662814"/>
    </source>
</evidence>
<dbReference type="RefSeq" id="WP_166986260.1">
    <property type="nucleotide sequence ID" value="NZ_CP061169.1"/>
</dbReference>
<protein>
    <submittedName>
        <fullName evidence="3">NADPH-dependent F420 reductase</fullName>
    </submittedName>
</protein>
<dbReference type="PANTHER" id="PTHR14239:SF10">
    <property type="entry name" value="REDUCTASE"/>
    <property type="match status" value="1"/>
</dbReference>
<dbReference type="InterPro" id="IPR036291">
    <property type="entry name" value="NAD(P)-bd_dom_sf"/>
</dbReference>
<dbReference type="Gene3D" id="3.40.50.720">
    <property type="entry name" value="NAD(P)-binding Rossmann-like Domain"/>
    <property type="match status" value="1"/>
</dbReference>
<dbReference type="InterPro" id="IPR051267">
    <property type="entry name" value="STEAP_metalloreductase"/>
</dbReference>
<dbReference type="SUPFAM" id="SSF51735">
    <property type="entry name" value="NAD(P)-binding Rossmann-fold domains"/>
    <property type="match status" value="1"/>
</dbReference>
<gene>
    <name evidence="3" type="ORF">HCR76_17350</name>
</gene>
<evidence type="ECO:0000259" key="2">
    <source>
        <dbReference type="Pfam" id="PF03807"/>
    </source>
</evidence>
<sequence>MTTISIIGAGNMGTAIATLGLTGGHSVQVIGRDIEKARVTEAVTAGVIGDELSGDIVILALPHPAVDEVLATYGSQLAGKTVVDITNPVDFESFDSLVVPSDSSKTAEIAAKLPDTAVLKAFNTNFAATLIGGTVGTVQTAVLIAGDDTEAKSVLSDVVISGGLRAVDAGSLKRARELESLGFLQLTLAAGEKTSWTTGFALEK</sequence>
<dbReference type="InterPro" id="IPR028939">
    <property type="entry name" value="P5C_Rdtase_cat_N"/>
</dbReference>
<keyword evidence="4" id="KW-1185">Reference proteome</keyword>
<proteinExistence type="predicted"/>
<dbReference type="EMBL" id="CP061169">
    <property type="protein sequence ID" value="QPZ38518.1"/>
    <property type="molecule type" value="Genomic_DNA"/>
</dbReference>
<dbReference type="Proteomes" id="UP000662814">
    <property type="component" value="Chromosome"/>
</dbReference>
<accession>A0ABX6YIA8</accession>
<feature type="domain" description="Pyrroline-5-carboxylate reductase catalytic N-terminal" evidence="2">
    <location>
        <begin position="3"/>
        <end position="88"/>
    </location>
</feature>
<name>A0ABX6YIA8_9MICO</name>
<organism evidence="3 4">
    <name type="scientific">Paramicrobacterium chengjingii</name>
    <dbReference type="NCBI Taxonomy" id="2769067"/>
    <lineage>
        <taxon>Bacteria</taxon>
        <taxon>Bacillati</taxon>
        <taxon>Actinomycetota</taxon>
        <taxon>Actinomycetes</taxon>
        <taxon>Micrococcales</taxon>
        <taxon>Microbacteriaceae</taxon>
        <taxon>Paramicrobacterium</taxon>
    </lineage>
</organism>
<evidence type="ECO:0000256" key="1">
    <source>
        <dbReference type="ARBA" id="ARBA00023002"/>
    </source>
</evidence>